<organism evidence="1 2">
    <name type="scientific">Corallibacter vietnamensis</name>
    <dbReference type="NCBI Taxonomy" id="904130"/>
    <lineage>
        <taxon>Bacteria</taxon>
        <taxon>Pseudomonadati</taxon>
        <taxon>Bacteroidota</taxon>
        <taxon>Flavobacteriia</taxon>
        <taxon>Flavobacteriales</taxon>
        <taxon>Flavobacteriaceae</taxon>
        <taxon>Corallibacter</taxon>
    </lineage>
</organism>
<reference evidence="2" key="1">
    <citation type="journal article" date="2019" name="Int. J. Syst. Evol. Microbiol.">
        <title>The Global Catalogue of Microorganisms (GCM) 10K type strain sequencing project: providing services to taxonomists for standard genome sequencing and annotation.</title>
        <authorList>
            <consortium name="The Broad Institute Genomics Platform"/>
            <consortium name="The Broad Institute Genome Sequencing Center for Infectious Disease"/>
            <person name="Wu L."/>
            <person name="Ma J."/>
        </authorList>
    </citation>
    <scope>NUCLEOTIDE SEQUENCE [LARGE SCALE GENOMIC DNA]</scope>
    <source>
        <strain evidence="2">JCM 17525</strain>
    </source>
</reference>
<keyword evidence="1" id="KW-0449">Lipoprotein</keyword>
<dbReference type="EMBL" id="BAABBI010000001">
    <property type="protein sequence ID" value="GAA3780828.1"/>
    <property type="molecule type" value="Genomic_DNA"/>
</dbReference>
<comment type="caution">
    <text evidence="1">The sequence shown here is derived from an EMBL/GenBank/DDBJ whole genome shotgun (WGS) entry which is preliminary data.</text>
</comment>
<name>A0ABP7H0Y5_9FLAO</name>
<dbReference type="Pfam" id="PF25594">
    <property type="entry name" value="GldB_lipo"/>
    <property type="match status" value="1"/>
</dbReference>
<evidence type="ECO:0000313" key="2">
    <source>
        <dbReference type="Proteomes" id="UP001501456"/>
    </source>
</evidence>
<proteinExistence type="predicted"/>
<keyword evidence="2" id="KW-1185">Reference proteome</keyword>
<dbReference type="NCBIfam" id="TIGR03514">
    <property type="entry name" value="GldB_lipo"/>
    <property type="match status" value="1"/>
</dbReference>
<sequence length="321" mass="37981">MKHQIFILFAFLSIVSCKKESQLEKEIAQIDIDFTVERFDKAFGSATVSELPKLKSAFPFMFSEKYSDSYWAEKIQDTLQQQLHKESARVFDNFASEKEEIKKLFKHLRYYYPEFQTPRVITTTSNVDYRNKVIVTDTIVLISIDTYLGSDHEFYQGIQKYLRKNFNKSQIAVDLAKAYAEKYTYQQERKTLLDEMIYHGKLLYFKDVMLPNTTDAEKIGYTNEELRWAFENEDYIWRYFIEHELLYSTNSKLPNRFINPAPFSKFYLEQIDSESPGKIGQYIGWQIVKAYVNNNDISLKDLLSKDAKDILNNANFKPHKQ</sequence>
<accession>A0ABP7H0Y5</accession>
<dbReference type="Proteomes" id="UP001501456">
    <property type="component" value="Unassembled WGS sequence"/>
</dbReference>
<evidence type="ECO:0000313" key="1">
    <source>
        <dbReference type="EMBL" id="GAA3780828.1"/>
    </source>
</evidence>
<gene>
    <name evidence="1" type="primary">gldB</name>
    <name evidence="1" type="ORF">GCM10022271_11330</name>
</gene>
<dbReference type="RefSeq" id="WP_344728197.1">
    <property type="nucleotide sequence ID" value="NZ_BAABBI010000001.1"/>
</dbReference>
<dbReference type="InterPro" id="IPR019853">
    <property type="entry name" value="GldB-like"/>
</dbReference>
<protein>
    <submittedName>
        <fullName evidence="1">Gliding motility lipoprotein GldB</fullName>
    </submittedName>
</protein>
<dbReference type="PROSITE" id="PS51257">
    <property type="entry name" value="PROKAR_LIPOPROTEIN"/>
    <property type="match status" value="1"/>
</dbReference>